<evidence type="ECO:0000259" key="13">
    <source>
        <dbReference type="PROSITE" id="PS51178"/>
    </source>
</evidence>
<keyword evidence="11" id="KW-0472">Membrane</keyword>
<evidence type="ECO:0000256" key="8">
    <source>
        <dbReference type="ARBA" id="ARBA00048679"/>
    </source>
</evidence>
<keyword evidence="11" id="KW-0812">Transmembrane</keyword>
<dbReference type="EMBL" id="JAYJLD010000006">
    <property type="protein sequence ID" value="MEB3101235.1"/>
    <property type="molecule type" value="Genomic_DNA"/>
</dbReference>
<evidence type="ECO:0000256" key="10">
    <source>
        <dbReference type="SAM" id="MobiDB-lite"/>
    </source>
</evidence>
<dbReference type="InterPro" id="IPR000719">
    <property type="entry name" value="Prot_kinase_dom"/>
</dbReference>
<feature type="binding site" evidence="9">
    <location>
        <position position="39"/>
    </location>
    <ligand>
        <name>ATP</name>
        <dbReference type="ChEBI" id="CHEBI:30616"/>
    </ligand>
</feature>
<accession>A0ABU5ZJG8</accession>
<dbReference type="CDD" id="cd14014">
    <property type="entry name" value="STKc_PknB_like"/>
    <property type="match status" value="1"/>
</dbReference>
<dbReference type="SMART" id="SM00740">
    <property type="entry name" value="PASTA"/>
    <property type="match status" value="3"/>
</dbReference>
<dbReference type="Gene3D" id="3.30.200.20">
    <property type="entry name" value="Phosphorylase Kinase, domain 1"/>
    <property type="match status" value="1"/>
</dbReference>
<dbReference type="InterPro" id="IPR011009">
    <property type="entry name" value="Kinase-like_dom_sf"/>
</dbReference>
<keyword evidence="3" id="KW-0808">Transferase</keyword>
<dbReference type="SUPFAM" id="SSF56112">
    <property type="entry name" value="Protein kinase-like (PK-like)"/>
    <property type="match status" value="1"/>
</dbReference>
<evidence type="ECO:0000313" key="15">
    <source>
        <dbReference type="Proteomes" id="UP001310386"/>
    </source>
</evidence>
<evidence type="ECO:0000256" key="7">
    <source>
        <dbReference type="ARBA" id="ARBA00047899"/>
    </source>
</evidence>
<dbReference type="PROSITE" id="PS50011">
    <property type="entry name" value="PROTEIN_KINASE_DOM"/>
    <property type="match status" value="1"/>
</dbReference>
<protein>
    <recommendedName>
        <fullName evidence="1">non-specific serine/threonine protein kinase</fullName>
        <ecNumber evidence="1">2.7.11.1</ecNumber>
    </recommendedName>
</protein>
<feature type="transmembrane region" description="Helical" evidence="11">
    <location>
        <begin position="336"/>
        <end position="356"/>
    </location>
</feature>
<dbReference type="Gene3D" id="3.30.10.20">
    <property type="match status" value="2"/>
</dbReference>
<name>A0ABU5ZJG8_9BACL</name>
<keyword evidence="2" id="KW-0723">Serine/threonine-protein kinase</keyword>
<dbReference type="RefSeq" id="WP_371753343.1">
    <property type="nucleotide sequence ID" value="NZ_JAYJLD010000006.1"/>
</dbReference>
<organism evidence="14 15">
    <name type="scientific">Ferviditalea candida</name>
    <dbReference type="NCBI Taxonomy" id="3108399"/>
    <lineage>
        <taxon>Bacteria</taxon>
        <taxon>Bacillati</taxon>
        <taxon>Bacillota</taxon>
        <taxon>Bacilli</taxon>
        <taxon>Bacillales</taxon>
        <taxon>Paenibacillaceae</taxon>
        <taxon>Ferviditalea</taxon>
    </lineage>
</organism>
<evidence type="ECO:0000256" key="6">
    <source>
        <dbReference type="ARBA" id="ARBA00022840"/>
    </source>
</evidence>
<dbReference type="PANTHER" id="PTHR43289:SF34">
    <property type="entry name" value="SERINE_THREONINE-PROTEIN KINASE YBDM-RELATED"/>
    <property type="match status" value="1"/>
</dbReference>
<dbReference type="Pfam" id="PF00069">
    <property type="entry name" value="Pkinase"/>
    <property type="match status" value="1"/>
</dbReference>
<reference evidence="14" key="1">
    <citation type="submission" date="2023-12" db="EMBL/GenBank/DDBJ databases">
        <title>Fervidustalea candida gen. nov., sp. nov., a novel member of the family Paenibacillaceae isolated from a geothermal area.</title>
        <authorList>
            <person name="Li W.-J."/>
            <person name="Jiao J.-Y."/>
            <person name="Chen Y."/>
        </authorList>
    </citation>
    <scope>NUCLEOTIDE SEQUENCE</scope>
    <source>
        <strain evidence="14">SYSU GA230002</strain>
    </source>
</reference>
<evidence type="ECO:0000313" key="14">
    <source>
        <dbReference type="EMBL" id="MEB3101235.1"/>
    </source>
</evidence>
<comment type="catalytic activity">
    <reaction evidence="8">
        <text>L-seryl-[protein] + ATP = O-phospho-L-seryl-[protein] + ADP + H(+)</text>
        <dbReference type="Rhea" id="RHEA:17989"/>
        <dbReference type="Rhea" id="RHEA-COMP:9863"/>
        <dbReference type="Rhea" id="RHEA-COMP:11604"/>
        <dbReference type="ChEBI" id="CHEBI:15378"/>
        <dbReference type="ChEBI" id="CHEBI:29999"/>
        <dbReference type="ChEBI" id="CHEBI:30616"/>
        <dbReference type="ChEBI" id="CHEBI:83421"/>
        <dbReference type="ChEBI" id="CHEBI:456216"/>
        <dbReference type="EC" id="2.7.11.1"/>
    </reaction>
</comment>
<evidence type="ECO:0000256" key="1">
    <source>
        <dbReference type="ARBA" id="ARBA00012513"/>
    </source>
</evidence>
<evidence type="ECO:0000256" key="9">
    <source>
        <dbReference type="PROSITE-ProRule" id="PRU10141"/>
    </source>
</evidence>
<feature type="region of interest" description="Disordered" evidence="10">
    <location>
        <begin position="653"/>
        <end position="691"/>
    </location>
</feature>
<evidence type="ECO:0000256" key="11">
    <source>
        <dbReference type="SAM" id="Phobius"/>
    </source>
</evidence>
<dbReference type="InterPro" id="IPR017441">
    <property type="entry name" value="Protein_kinase_ATP_BS"/>
</dbReference>
<evidence type="ECO:0000256" key="3">
    <source>
        <dbReference type="ARBA" id="ARBA00022679"/>
    </source>
</evidence>
<dbReference type="InterPro" id="IPR005543">
    <property type="entry name" value="PASTA_dom"/>
</dbReference>
<dbReference type="PROSITE" id="PS00108">
    <property type="entry name" value="PROTEIN_KINASE_ST"/>
    <property type="match status" value="1"/>
</dbReference>
<comment type="caution">
    <text evidence="14">The sequence shown here is derived from an EMBL/GenBank/DDBJ whole genome shotgun (WGS) entry which is preliminary data.</text>
</comment>
<evidence type="ECO:0000256" key="4">
    <source>
        <dbReference type="ARBA" id="ARBA00022741"/>
    </source>
</evidence>
<dbReference type="Pfam" id="PF03793">
    <property type="entry name" value="PASTA"/>
    <property type="match status" value="3"/>
</dbReference>
<sequence>MIGQVLGGRYEIIERIGGGGMALVYKGHDSLLNRKVAVKVLRQQFVHDEEFIRRFRREAQSAASLSHPNVVSIYDVGREQDIHYIVMEYVEGTNLNEKIKEHAPLQVEEAVHIATQICDALDHAHHNQIIHRDIKPHNILIGKNGRVKVTDFGIARAATASDITQTGSVIGSVHYFSPEHAKGVSQGEKSDIYSLGIVMYQMLTGRLPFLGESPISVALKHLQEDVEEPRKVNPMIPQSVENIILKSMRKNPEERYASARDMLHDLETCLLPQKLNEPKIAFSRQERMDEDHEQTRVMPAIRSRRAADSEEEREASVEWKGLESKSGKKNSWIKPVVWFAVIIILLAAMWYGIAYVQKLIKVPDVEVPNVEHMTLEDARTKLGEAGLSASPIEYRFDDNVPNGIVLQQEKSGYKVKLHSSIKLIVSKGKEMAIMQNYKGMLWETVLSEFQAKFNPDQIVKKEVKSDQPAGTIIDQIPVPQEEYDPKTATFTFTVSKGQGTVEMPDLVGMKESAAIALITKSNLKIDEKNIQREKSYFPEGYIFKQWPFEPGAQVDPGQEITIWVSTGLAEDAVEAIKSIAVSPTVEGQNTAVKITVSDAKGERDWKSEDITSQTHYSVPVVVSKKTNAVITIYKDGQPTDSITVTYLDAQRAQQESTFSEGLPSANPSGTGHQPSGGTAASSGKPPAPSGH</sequence>
<dbReference type="PANTHER" id="PTHR43289">
    <property type="entry name" value="MITOGEN-ACTIVATED PROTEIN KINASE KINASE KINASE 20-RELATED"/>
    <property type="match status" value="1"/>
</dbReference>
<dbReference type="PROSITE" id="PS51178">
    <property type="entry name" value="PASTA"/>
    <property type="match status" value="2"/>
</dbReference>
<dbReference type="CDD" id="cd06577">
    <property type="entry name" value="PASTA_pknB"/>
    <property type="match status" value="3"/>
</dbReference>
<feature type="domain" description="PASTA" evidence="13">
    <location>
        <begin position="361"/>
        <end position="427"/>
    </location>
</feature>
<feature type="domain" description="Protein kinase" evidence="12">
    <location>
        <begin position="10"/>
        <end position="267"/>
    </location>
</feature>
<gene>
    <name evidence="14" type="primary">pknB</name>
    <name evidence="14" type="ORF">VF724_06105</name>
</gene>
<dbReference type="Proteomes" id="UP001310386">
    <property type="component" value="Unassembled WGS sequence"/>
</dbReference>
<dbReference type="NCBIfam" id="NF033483">
    <property type="entry name" value="PknB_PASTA_kin"/>
    <property type="match status" value="1"/>
</dbReference>
<dbReference type="InterPro" id="IPR008271">
    <property type="entry name" value="Ser/Thr_kinase_AS"/>
</dbReference>
<keyword evidence="5 14" id="KW-0418">Kinase</keyword>
<feature type="compositionally biased region" description="Polar residues" evidence="10">
    <location>
        <begin position="653"/>
        <end position="681"/>
    </location>
</feature>
<dbReference type="SMART" id="SM00220">
    <property type="entry name" value="S_TKc"/>
    <property type="match status" value="1"/>
</dbReference>
<evidence type="ECO:0000259" key="12">
    <source>
        <dbReference type="PROSITE" id="PS50011"/>
    </source>
</evidence>
<evidence type="ECO:0000256" key="5">
    <source>
        <dbReference type="ARBA" id="ARBA00022777"/>
    </source>
</evidence>
<keyword evidence="15" id="KW-1185">Reference proteome</keyword>
<dbReference type="PROSITE" id="PS00107">
    <property type="entry name" value="PROTEIN_KINASE_ATP"/>
    <property type="match status" value="1"/>
</dbReference>
<keyword evidence="6 9" id="KW-0067">ATP-binding</keyword>
<dbReference type="GO" id="GO:0016301">
    <property type="term" value="F:kinase activity"/>
    <property type="evidence" value="ECO:0007669"/>
    <property type="project" value="UniProtKB-KW"/>
</dbReference>
<dbReference type="EC" id="2.7.11.1" evidence="1"/>
<dbReference type="Gene3D" id="1.10.510.10">
    <property type="entry name" value="Transferase(Phosphotransferase) domain 1"/>
    <property type="match status" value="1"/>
</dbReference>
<keyword evidence="11" id="KW-1133">Transmembrane helix</keyword>
<evidence type="ECO:0000256" key="2">
    <source>
        <dbReference type="ARBA" id="ARBA00022527"/>
    </source>
</evidence>
<feature type="domain" description="PASTA" evidence="13">
    <location>
        <begin position="497"/>
        <end position="566"/>
    </location>
</feature>
<keyword evidence="4 9" id="KW-0547">Nucleotide-binding</keyword>
<proteinExistence type="predicted"/>
<comment type="catalytic activity">
    <reaction evidence="7">
        <text>L-threonyl-[protein] + ATP = O-phospho-L-threonyl-[protein] + ADP + H(+)</text>
        <dbReference type="Rhea" id="RHEA:46608"/>
        <dbReference type="Rhea" id="RHEA-COMP:11060"/>
        <dbReference type="Rhea" id="RHEA-COMP:11605"/>
        <dbReference type="ChEBI" id="CHEBI:15378"/>
        <dbReference type="ChEBI" id="CHEBI:30013"/>
        <dbReference type="ChEBI" id="CHEBI:30616"/>
        <dbReference type="ChEBI" id="CHEBI:61977"/>
        <dbReference type="ChEBI" id="CHEBI:456216"/>
        <dbReference type="EC" id="2.7.11.1"/>
    </reaction>
</comment>